<dbReference type="EMBL" id="CP154792">
    <property type="protein sequence ID" value="XAN19182.1"/>
    <property type="molecule type" value="Genomic_DNA"/>
</dbReference>
<evidence type="ECO:0000313" key="2">
    <source>
        <dbReference type="EMBL" id="XAN19182.1"/>
    </source>
</evidence>
<gene>
    <name evidence="2" type="ORF">AAIK43_14375</name>
    <name evidence="1" type="ORF">FOC81_07785</name>
</gene>
<dbReference type="EMBL" id="CP054569">
    <property type="protein sequence ID" value="QKQ46599.1"/>
    <property type="molecule type" value="Genomic_DNA"/>
</dbReference>
<accession>A0A6N0JHM2</accession>
<evidence type="ECO:0008006" key="5">
    <source>
        <dbReference type="Google" id="ProtNLM"/>
    </source>
</evidence>
<protein>
    <recommendedName>
        <fullName evidence="5">TIGR04255 family protein</fullName>
    </recommendedName>
</protein>
<organism evidence="1 3">
    <name type="scientific">Achromobacter denitrificans</name>
    <name type="common">Alcaligenes denitrificans</name>
    <dbReference type="NCBI Taxonomy" id="32002"/>
    <lineage>
        <taxon>Bacteria</taxon>
        <taxon>Pseudomonadati</taxon>
        <taxon>Pseudomonadota</taxon>
        <taxon>Betaproteobacteria</taxon>
        <taxon>Burkholderiales</taxon>
        <taxon>Alcaligenaceae</taxon>
        <taxon>Achromobacter</taxon>
    </lineage>
</organism>
<reference evidence="1 3" key="1">
    <citation type="submission" date="2020-05" db="EMBL/GenBank/DDBJ databases">
        <title>FDA dAtabase for Regulatory Grade micrObial Sequences (FDA-ARGOS): Supporting development and validation of Infectious Disease Dx tests.</title>
        <authorList>
            <person name="Sproer C."/>
            <person name="Gronow S."/>
            <person name="Severitt S."/>
            <person name="Schroder I."/>
            <person name="Tallon L."/>
            <person name="Sadzewicz L."/>
            <person name="Zhao X."/>
            <person name="Vavikolanu K."/>
            <person name="Mehta A."/>
            <person name="Aluvathingal J."/>
            <person name="Nadendla S."/>
            <person name="Myers T."/>
            <person name="Yan Y."/>
            <person name="Sichtig H."/>
        </authorList>
    </citation>
    <scope>NUCLEOTIDE SEQUENCE [LARGE SCALE GENOMIC DNA]</scope>
    <source>
        <strain evidence="1 3">FDAARGOS_787</strain>
    </source>
</reference>
<keyword evidence="4" id="KW-1185">Reference proteome</keyword>
<dbReference type="Proteomes" id="UP001446337">
    <property type="component" value="Chromosome"/>
</dbReference>
<dbReference type="AlphaFoldDB" id="A0A6N0JHM2"/>
<evidence type="ECO:0000313" key="3">
    <source>
        <dbReference type="Proteomes" id="UP000509782"/>
    </source>
</evidence>
<dbReference type="Proteomes" id="UP000509782">
    <property type="component" value="Chromosome"/>
</dbReference>
<proteinExistence type="predicted"/>
<dbReference type="RefSeq" id="WP_140419989.1">
    <property type="nucleotide sequence ID" value="NZ_CP054569.1"/>
</dbReference>
<name>A0A6N0JHM2_ACHDE</name>
<reference evidence="2 4" key="2">
    <citation type="submission" date="2024-05" db="EMBL/GenBank/DDBJ databases">
        <title>Achromobacter denitrificans. BP1, complete genome.</title>
        <authorList>
            <person name="Zhang B."/>
        </authorList>
    </citation>
    <scope>NUCLEOTIDE SEQUENCE [LARGE SCALE GENOMIC DNA]</scope>
    <source>
        <strain evidence="2 4">BP1</strain>
    </source>
</reference>
<sequence>MKKRFIPLNAKALLTPSFKDADVFADLVEDFLTKLPSFAPARWGIVEPINLELSMPEIRDFLQSGTSNIMWKRNASPKGWGIFRKRTNPLRGPQLASHQLDVSVEKNDQVSDLISYFSHLSRRVGVEYAQCDSLSLPYVEVAHQNGLAPYKNNISVYTYMLVKSLPDIMWFQIFGPAYVRLIGLDKILSAPAYKVEQLGPETVSIQLSESLFDMHDRYGEVEVVRQKVKKHLDENVFFDPRNAEDHIYRTPQFAFPD</sequence>
<evidence type="ECO:0000313" key="1">
    <source>
        <dbReference type="EMBL" id="QKQ46599.1"/>
    </source>
</evidence>
<evidence type="ECO:0000313" key="4">
    <source>
        <dbReference type="Proteomes" id="UP001446337"/>
    </source>
</evidence>